<comment type="catalytic activity">
    <reaction evidence="1">
        <text>ATP + protein L-histidine = ADP + protein N-phospho-L-histidine.</text>
        <dbReference type="EC" id="2.7.13.3"/>
    </reaction>
</comment>
<evidence type="ECO:0000256" key="8">
    <source>
        <dbReference type="SAM" id="Phobius"/>
    </source>
</evidence>
<dbReference type="InterPro" id="IPR003661">
    <property type="entry name" value="HisK_dim/P_dom"/>
</dbReference>
<comment type="caution">
    <text evidence="10">The sequence shown here is derived from an EMBL/GenBank/DDBJ whole genome shotgun (WGS) entry which is preliminary data.</text>
</comment>
<dbReference type="SUPFAM" id="SSF47384">
    <property type="entry name" value="Homodimeric domain of signal transducing histidine kinase"/>
    <property type="match status" value="1"/>
</dbReference>
<dbReference type="SMART" id="SM00387">
    <property type="entry name" value="HATPase_c"/>
    <property type="match status" value="1"/>
</dbReference>
<evidence type="ECO:0000313" key="10">
    <source>
        <dbReference type="EMBL" id="MBE6266892.1"/>
    </source>
</evidence>
<name>A0A928BTV6_XYLRU</name>
<keyword evidence="8" id="KW-0472">Membrane</keyword>
<evidence type="ECO:0000259" key="9">
    <source>
        <dbReference type="PROSITE" id="PS50109"/>
    </source>
</evidence>
<dbReference type="PROSITE" id="PS51257">
    <property type="entry name" value="PROKAR_LIPOPROTEIN"/>
    <property type="match status" value="1"/>
</dbReference>
<dbReference type="PANTHER" id="PTHR43711">
    <property type="entry name" value="TWO-COMPONENT HISTIDINE KINASE"/>
    <property type="match status" value="1"/>
</dbReference>
<dbReference type="InterPro" id="IPR004358">
    <property type="entry name" value="Sig_transdc_His_kin-like_C"/>
</dbReference>
<sequence length="691" mass="79038">MTRWMKGLINTRLILIILAALTIAGCNKQKKAESAGIYDYHETDGFTRADSIIDKLSDLRDYDLMLRATDSLYKKGELSKSKYIFYSTVTLNLLNQQLTSLKLYYQLDTLDLREIKTQTDIESYVYSYNNYIRMLCDMRRYDRALREVNKADQRLKWIGYTTFTEHHDIAQITGESQLYMGQEDSAAISFQRSLNGIHKRLVNHHNPLDLRECQKTMNAIAKCYMHKGLFYKVDRWIKIQDSLYVMAQNYPEPDSVYLDEMQAEINYSKALLAIKQGKKDVAEKAYKLYKQTNTAKTLYNIVNDNEYLMWSGRYAEAARNFERLDEFLLINGYKCDLENIGRYMIPKYSANMMAGRRDSAIKVANVISEYYNQALTDQKINDADLLTMVYDTEGKERKLVEKEAELSHQRLLAVGVITILVVIFFYFYAITRSKAYKKLDDTNKQLKLANQRAEESNRIKSKFIKQISHEVRTPLNVLSGFTQVLANKDIEIDSNELQLISQKIVENSERITSLVDKMLDLSLVNADADIECNDFITPANIADNAIELSGINKARHLVLELQEKPEAEVTHIHTNLKAAVKALAMLLDNAMKFTHPLAFKGAAPDNKARVTIIIGMSDNKVTFTVEDTGIGIPAYQAENIFTEFVQLDEYTDGTGIGLSIARSLARHMNGNVELDTSYTGGARFIMTLPLI</sequence>
<evidence type="ECO:0000256" key="6">
    <source>
        <dbReference type="ARBA" id="ARBA00023012"/>
    </source>
</evidence>
<gene>
    <name evidence="10" type="ORF">E7102_10580</name>
</gene>
<feature type="coiled-coil region" evidence="7">
    <location>
        <begin position="432"/>
        <end position="459"/>
    </location>
</feature>
<keyword evidence="7" id="KW-0175">Coiled coil</keyword>
<dbReference type="GO" id="GO:0000155">
    <property type="term" value="F:phosphorelay sensor kinase activity"/>
    <property type="evidence" value="ECO:0007669"/>
    <property type="project" value="InterPro"/>
</dbReference>
<dbReference type="Gene3D" id="1.10.287.130">
    <property type="match status" value="1"/>
</dbReference>
<keyword evidence="5 10" id="KW-0418">Kinase</keyword>
<dbReference type="InterPro" id="IPR003594">
    <property type="entry name" value="HATPase_dom"/>
</dbReference>
<dbReference type="Gene3D" id="3.30.565.10">
    <property type="entry name" value="Histidine kinase-like ATPase, C-terminal domain"/>
    <property type="match status" value="1"/>
</dbReference>
<reference evidence="10" key="1">
    <citation type="submission" date="2019-04" db="EMBL/GenBank/DDBJ databases">
        <title>Evolution of Biomass-Degrading Anaerobic Consortia Revealed by Metagenomics.</title>
        <authorList>
            <person name="Peng X."/>
        </authorList>
    </citation>
    <scope>NUCLEOTIDE SEQUENCE</scope>
    <source>
        <strain evidence="10">SIG141</strain>
    </source>
</reference>
<dbReference type="AlphaFoldDB" id="A0A928BTV6"/>
<dbReference type="Proteomes" id="UP000763088">
    <property type="component" value="Unassembled WGS sequence"/>
</dbReference>
<dbReference type="Pfam" id="PF02518">
    <property type="entry name" value="HATPase_c"/>
    <property type="match status" value="1"/>
</dbReference>
<feature type="transmembrane region" description="Helical" evidence="8">
    <location>
        <begin position="411"/>
        <end position="429"/>
    </location>
</feature>
<keyword evidence="8" id="KW-1133">Transmembrane helix</keyword>
<accession>A0A928BTV6</accession>
<keyword evidence="3" id="KW-0597">Phosphoprotein</keyword>
<dbReference type="InterPro" id="IPR050736">
    <property type="entry name" value="Sensor_HK_Regulatory"/>
</dbReference>
<organism evidence="10 11">
    <name type="scientific">Xylanibacter ruminicola</name>
    <name type="common">Prevotella ruminicola</name>
    <dbReference type="NCBI Taxonomy" id="839"/>
    <lineage>
        <taxon>Bacteria</taxon>
        <taxon>Pseudomonadati</taxon>
        <taxon>Bacteroidota</taxon>
        <taxon>Bacteroidia</taxon>
        <taxon>Bacteroidales</taxon>
        <taxon>Prevotellaceae</taxon>
        <taxon>Xylanibacter</taxon>
    </lineage>
</organism>
<dbReference type="SUPFAM" id="SSF55874">
    <property type="entry name" value="ATPase domain of HSP90 chaperone/DNA topoisomerase II/histidine kinase"/>
    <property type="match status" value="1"/>
</dbReference>
<feature type="domain" description="Histidine kinase" evidence="9">
    <location>
        <begin position="466"/>
        <end position="691"/>
    </location>
</feature>
<dbReference type="Pfam" id="PF00512">
    <property type="entry name" value="HisKA"/>
    <property type="match status" value="1"/>
</dbReference>
<dbReference type="PROSITE" id="PS50109">
    <property type="entry name" value="HIS_KIN"/>
    <property type="match status" value="1"/>
</dbReference>
<proteinExistence type="predicted"/>
<dbReference type="InterPro" id="IPR036890">
    <property type="entry name" value="HATPase_C_sf"/>
</dbReference>
<dbReference type="SMART" id="SM00388">
    <property type="entry name" value="HisKA"/>
    <property type="match status" value="1"/>
</dbReference>
<dbReference type="PRINTS" id="PR00344">
    <property type="entry name" value="BCTRLSENSOR"/>
</dbReference>
<dbReference type="EMBL" id="SUYD01000013">
    <property type="protein sequence ID" value="MBE6266892.1"/>
    <property type="molecule type" value="Genomic_DNA"/>
</dbReference>
<dbReference type="CDD" id="cd00082">
    <property type="entry name" value="HisKA"/>
    <property type="match status" value="1"/>
</dbReference>
<keyword evidence="6" id="KW-0902">Two-component regulatory system</keyword>
<dbReference type="EC" id="2.7.13.3" evidence="2"/>
<dbReference type="PANTHER" id="PTHR43711:SF26">
    <property type="entry name" value="SENSOR HISTIDINE KINASE RCSC"/>
    <property type="match status" value="1"/>
</dbReference>
<keyword evidence="8" id="KW-0812">Transmembrane</keyword>
<evidence type="ECO:0000313" key="11">
    <source>
        <dbReference type="Proteomes" id="UP000763088"/>
    </source>
</evidence>
<evidence type="ECO:0000256" key="1">
    <source>
        <dbReference type="ARBA" id="ARBA00000085"/>
    </source>
</evidence>
<dbReference type="InterPro" id="IPR005467">
    <property type="entry name" value="His_kinase_dom"/>
</dbReference>
<evidence type="ECO:0000256" key="5">
    <source>
        <dbReference type="ARBA" id="ARBA00022777"/>
    </source>
</evidence>
<dbReference type="InterPro" id="IPR036097">
    <property type="entry name" value="HisK_dim/P_sf"/>
</dbReference>
<evidence type="ECO:0000256" key="7">
    <source>
        <dbReference type="SAM" id="Coils"/>
    </source>
</evidence>
<evidence type="ECO:0000256" key="4">
    <source>
        <dbReference type="ARBA" id="ARBA00022679"/>
    </source>
</evidence>
<evidence type="ECO:0000256" key="3">
    <source>
        <dbReference type="ARBA" id="ARBA00022553"/>
    </source>
</evidence>
<protein>
    <recommendedName>
        <fullName evidence="2">histidine kinase</fullName>
        <ecNumber evidence="2">2.7.13.3</ecNumber>
    </recommendedName>
</protein>
<keyword evidence="4" id="KW-0808">Transferase</keyword>
<evidence type="ECO:0000256" key="2">
    <source>
        <dbReference type="ARBA" id="ARBA00012438"/>
    </source>
</evidence>